<dbReference type="HAMAP" id="MF_00439">
    <property type="entry name" value="Ycf3"/>
    <property type="match status" value="1"/>
</dbReference>
<keyword evidence="4 6" id="KW-0802">TPR repeat</keyword>
<keyword evidence="5" id="KW-0472">Membrane</keyword>
<dbReference type="Proteomes" id="UP001151287">
    <property type="component" value="Unassembled WGS sequence"/>
</dbReference>
<organism evidence="7 8">
    <name type="scientific">Rhynchospora breviuscula</name>
    <dbReference type="NCBI Taxonomy" id="2022672"/>
    <lineage>
        <taxon>Eukaryota</taxon>
        <taxon>Viridiplantae</taxon>
        <taxon>Streptophyta</taxon>
        <taxon>Embryophyta</taxon>
        <taxon>Tracheophyta</taxon>
        <taxon>Spermatophyta</taxon>
        <taxon>Magnoliopsida</taxon>
        <taxon>Liliopsida</taxon>
        <taxon>Poales</taxon>
        <taxon>Cyperaceae</taxon>
        <taxon>Cyperoideae</taxon>
        <taxon>Rhynchosporeae</taxon>
        <taxon>Rhynchospora</taxon>
    </lineage>
</organism>
<feature type="repeat" description="TPR" evidence="6">
    <location>
        <begin position="70"/>
        <end position="103"/>
    </location>
</feature>
<dbReference type="InterPro" id="IPR022818">
    <property type="entry name" value="PSI_Ycf3_assembly"/>
</dbReference>
<evidence type="ECO:0000256" key="4">
    <source>
        <dbReference type="ARBA" id="ARBA00022803"/>
    </source>
</evidence>
<proteinExistence type="inferred from homology"/>
<dbReference type="Pfam" id="PF00515">
    <property type="entry name" value="TPR_1"/>
    <property type="match status" value="1"/>
</dbReference>
<evidence type="ECO:0000256" key="6">
    <source>
        <dbReference type="PROSITE-ProRule" id="PRU00339"/>
    </source>
</evidence>
<dbReference type="NCBIfam" id="NF002725">
    <property type="entry name" value="PRK02603.1"/>
    <property type="match status" value="1"/>
</dbReference>
<evidence type="ECO:0000256" key="2">
    <source>
        <dbReference type="ARBA" id="ARBA00022531"/>
    </source>
</evidence>
<evidence type="ECO:0000256" key="1">
    <source>
        <dbReference type="ARBA" id="ARBA00004474"/>
    </source>
</evidence>
<evidence type="ECO:0008006" key="9">
    <source>
        <dbReference type="Google" id="ProtNLM"/>
    </source>
</evidence>
<comment type="caution">
    <text evidence="7">The sequence shown here is derived from an EMBL/GenBank/DDBJ whole genome shotgun (WGS) entry which is preliminary data.</text>
</comment>
<evidence type="ECO:0000313" key="7">
    <source>
        <dbReference type="EMBL" id="KAJ1681467.1"/>
    </source>
</evidence>
<dbReference type="SMART" id="SM00028">
    <property type="entry name" value="TPR"/>
    <property type="match status" value="2"/>
</dbReference>
<evidence type="ECO:0000256" key="5">
    <source>
        <dbReference type="ARBA" id="ARBA00023136"/>
    </source>
</evidence>
<dbReference type="AlphaFoldDB" id="A0A9Q0BY77"/>
<dbReference type="SUPFAM" id="SSF48452">
    <property type="entry name" value="TPR-like"/>
    <property type="match status" value="1"/>
</dbReference>
<reference evidence="7" key="1">
    <citation type="journal article" date="2022" name="Cell">
        <title>Repeat-based holocentromeres influence genome architecture and karyotype evolution.</title>
        <authorList>
            <person name="Hofstatter P.G."/>
            <person name="Thangavel G."/>
            <person name="Lux T."/>
            <person name="Neumann P."/>
            <person name="Vondrak T."/>
            <person name="Novak P."/>
            <person name="Zhang M."/>
            <person name="Costa L."/>
            <person name="Castellani M."/>
            <person name="Scott A."/>
            <person name="Toegelov H."/>
            <person name="Fuchs J."/>
            <person name="Mata-Sucre Y."/>
            <person name="Dias Y."/>
            <person name="Vanzela A.L.L."/>
            <person name="Huettel B."/>
            <person name="Almeida C.C.S."/>
            <person name="Simkova H."/>
            <person name="Souza G."/>
            <person name="Pedrosa-Harand A."/>
            <person name="Macas J."/>
            <person name="Mayer K.F.X."/>
            <person name="Houben A."/>
            <person name="Marques A."/>
        </authorList>
    </citation>
    <scope>NUCLEOTIDE SEQUENCE</scope>
    <source>
        <strain evidence="7">RhyBre1mFocal</strain>
    </source>
</reference>
<dbReference type="EMBL" id="JAMQYH010001049">
    <property type="protein sequence ID" value="KAJ1681467.1"/>
    <property type="molecule type" value="Genomic_DNA"/>
</dbReference>
<evidence type="ECO:0000313" key="8">
    <source>
        <dbReference type="Proteomes" id="UP001151287"/>
    </source>
</evidence>
<keyword evidence="2" id="KW-0602">Photosynthesis</keyword>
<comment type="subcellular location">
    <subcellularLocation>
        <location evidence="1">Plastid</location>
    </subcellularLocation>
</comment>
<dbReference type="GO" id="GO:0009536">
    <property type="term" value="C:plastid"/>
    <property type="evidence" value="ECO:0007669"/>
    <property type="project" value="UniProtKB-SubCell"/>
</dbReference>
<dbReference type="GO" id="GO:0015979">
    <property type="term" value="P:photosynthesis"/>
    <property type="evidence" value="ECO:0007669"/>
    <property type="project" value="UniProtKB-KW"/>
</dbReference>
<accession>A0A9Q0BY77</accession>
<dbReference type="PROSITE" id="PS50005">
    <property type="entry name" value="TPR"/>
    <property type="match status" value="1"/>
</dbReference>
<evidence type="ECO:0000256" key="3">
    <source>
        <dbReference type="ARBA" id="ARBA00022737"/>
    </source>
</evidence>
<name>A0A9Q0BY77_9POAL</name>
<gene>
    <name evidence="7" type="ORF">LUZ63_023307</name>
</gene>
<dbReference type="OrthoDB" id="613316at2759"/>
<dbReference type="PROSITE" id="PS50293">
    <property type="entry name" value="TPR_REGION"/>
    <property type="match status" value="1"/>
</dbReference>
<protein>
    <recommendedName>
        <fullName evidence="9">Photosystem I assembly protein Ycf3</fullName>
    </recommendedName>
</protein>
<dbReference type="InterPro" id="IPR011990">
    <property type="entry name" value="TPR-like_helical_dom_sf"/>
</dbReference>
<keyword evidence="3" id="KW-0677">Repeat</keyword>
<dbReference type="InterPro" id="IPR019734">
    <property type="entry name" value="TPR_rpt"/>
</dbReference>
<keyword evidence="8" id="KW-1185">Reference proteome</keyword>
<dbReference type="Gene3D" id="1.25.40.10">
    <property type="entry name" value="Tetratricopeptide repeat domain"/>
    <property type="match status" value="1"/>
</dbReference>
<sequence>MPRSRINGNFIDKTFSIVANILLGIIPTTSGEKKAFTYYRDVLCTEGNYAEALQNYYEATRPEKDPYDRSFILYNIGLIHTSNGEHTKALEYYFRALERNPFLPQAFNNMAVICHYYGFLRKEFCYSDRGEQAILEGDSEIAEAWFNQAAEYWKQAIALTPDNYIEARNWLKITKRFELE</sequence>